<evidence type="ECO:0000259" key="17">
    <source>
        <dbReference type="PROSITE" id="PS50042"/>
    </source>
</evidence>
<evidence type="ECO:0000256" key="14">
    <source>
        <dbReference type="ARBA" id="ARBA00023303"/>
    </source>
</evidence>
<dbReference type="InterPro" id="IPR003938">
    <property type="entry name" value="K_chnl_volt-dep_EAG/ELK/ERG"/>
</dbReference>
<keyword evidence="12 16" id="KW-0472">Membrane</keyword>
<accession>A0ABN8NV77</accession>
<feature type="transmembrane region" description="Helical" evidence="16">
    <location>
        <begin position="242"/>
        <end position="264"/>
    </location>
</feature>
<keyword evidence="10 16" id="KW-1133">Transmembrane helix</keyword>
<feature type="compositionally biased region" description="Basic and acidic residues" evidence="15">
    <location>
        <begin position="805"/>
        <end position="818"/>
    </location>
</feature>
<evidence type="ECO:0000256" key="3">
    <source>
        <dbReference type="ARBA" id="ARBA00022538"/>
    </source>
</evidence>
<proteinExistence type="predicted"/>
<dbReference type="PROSITE" id="PS50113">
    <property type="entry name" value="PAC"/>
    <property type="match status" value="1"/>
</dbReference>
<evidence type="ECO:0000256" key="9">
    <source>
        <dbReference type="ARBA" id="ARBA00022958"/>
    </source>
</evidence>
<keyword evidence="2" id="KW-0813">Transport</keyword>
<dbReference type="Pfam" id="PF00027">
    <property type="entry name" value="cNMP_binding"/>
    <property type="match status" value="1"/>
</dbReference>
<evidence type="ECO:0000256" key="8">
    <source>
        <dbReference type="ARBA" id="ARBA00022882"/>
    </source>
</evidence>
<keyword evidence="4" id="KW-0597">Phosphoprotein</keyword>
<comment type="caution">
    <text evidence="20">The sequence shown here is derived from an EMBL/GenBank/DDBJ whole genome shotgun (WGS) entry which is preliminary data.</text>
</comment>
<name>A0ABN8NV77_9CNID</name>
<keyword evidence="6" id="KW-0631">Potassium channel</keyword>
<evidence type="ECO:0000259" key="18">
    <source>
        <dbReference type="PROSITE" id="PS50112"/>
    </source>
</evidence>
<evidence type="ECO:0000256" key="10">
    <source>
        <dbReference type="ARBA" id="ARBA00022989"/>
    </source>
</evidence>
<feature type="domain" description="PAC" evidence="19">
    <location>
        <begin position="93"/>
        <end position="145"/>
    </location>
</feature>
<keyword evidence="3" id="KW-0633">Potassium transport</keyword>
<dbReference type="Pfam" id="PF13426">
    <property type="entry name" value="PAS_9"/>
    <property type="match status" value="1"/>
</dbReference>
<dbReference type="InterPro" id="IPR014710">
    <property type="entry name" value="RmlC-like_jellyroll"/>
</dbReference>
<evidence type="ECO:0000256" key="7">
    <source>
        <dbReference type="ARBA" id="ARBA00022860"/>
    </source>
</evidence>
<sequence length="897" mass="101595">MPAGRRGLVVPQNTFLENVVRRSNGLHSIFILGNAQILENPIVYTSDGFCKFTGYTRVEVMKKNCDCSFLYGQLTDPETVKEIHSALQSKTAIQKEVICYKRDGTPVWLLFHVGPIKDEKGEVMLFLVTLKDITEYKDPIVGPDTGGPKGWARLNKTLTRHKSVLVAFKHKTSTQKNAQQITNLMSLNDELLPDYKLDVPHTPPRVILHYTTFKTTWDWIILFLTLYTTVSVPFIVCFNFENLGLAVLDLIVDWLFLADIGLNFHTTYVGKDGEVIDNLKMIRWNYLRTWFFLDLVSSLPFGILYFISRGSDAGLTNLLGFLKVFRLLRLGRVARKIDKYLEYGASTFFLLMLSFCLVAHWMACIFYMIATTYDNYEPHGWLLVLGNTVGPPYRFKNGTNEIDVKSGPTLAARYVSALYYTLTSLTTIGFGNIAPNTTAEKLFGCVTMLLGAILFSLIFGQVSAILQQAQKNTAKYHSIIDNMKQFSKLYKLPTDLATRTIDFFMSTWAMNKGIDTDEVLRYCPKDLQADICVHLNRVILESNPAFKDANTGVKRAIARNFWISHVAPGDRIIHHGESLDVLYFIARGSLEVKQGEAVVGLLGENDVFGDNICHEPTVGQSAVDVIALTYCDLHWIQRDALIEVLEFYPEFANRFTKNLTLSYNLRDELKIRKRTPKLEIANEEDRDRPPSIGFKPRRNRKLSLVEELAQTYEFDNNELDGNTSEAEIDMMVIPKGRATSFTGNPVRTRAEIPESGTDVLSSLSEMKGEVRREIEVMNMKMTQLEEQISTILSILKTQGHLHSPRGYDSRNDSMDKGRMSSTSYLNDSTPPEEAMKRQKSEERPLPEWLAPESSTDPQESTSTQAATLLNNTANQSTKDSDPRLLQTLNLFKMGKNK</sequence>
<dbReference type="EMBL" id="CALNXK010000037">
    <property type="protein sequence ID" value="CAH3122294.1"/>
    <property type="molecule type" value="Genomic_DNA"/>
</dbReference>
<dbReference type="PRINTS" id="PR01463">
    <property type="entry name" value="EAGCHANLFMLY"/>
</dbReference>
<feature type="compositionally biased region" description="Basic and acidic residues" evidence="15">
    <location>
        <begin position="833"/>
        <end position="845"/>
    </location>
</feature>
<keyword evidence="5 16" id="KW-0812">Transmembrane</keyword>
<dbReference type="SUPFAM" id="SSF51206">
    <property type="entry name" value="cAMP-binding domain-like"/>
    <property type="match status" value="1"/>
</dbReference>
<feature type="transmembrane region" description="Helical" evidence="16">
    <location>
        <begin position="217"/>
        <end position="236"/>
    </location>
</feature>
<feature type="transmembrane region" description="Helical" evidence="16">
    <location>
        <begin position="417"/>
        <end position="435"/>
    </location>
</feature>
<feature type="transmembrane region" description="Helical" evidence="16">
    <location>
        <begin position="442"/>
        <end position="466"/>
    </location>
</feature>
<dbReference type="Pfam" id="PF00520">
    <property type="entry name" value="Ion_trans"/>
    <property type="match status" value="1"/>
</dbReference>
<dbReference type="Gene3D" id="1.10.1200.260">
    <property type="match status" value="1"/>
</dbReference>
<dbReference type="NCBIfam" id="TIGR00229">
    <property type="entry name" value="sensory_box"/>
    <property type="match status" value="1"/>
</dbReference>
<evidence type="ECO:0000256" key="6">
    <source>
        <dbReference type="ARBA" id="ARBA00022826"/>
    </source>
</evidence>
<evidence type="ECO:0000256" key="16">
    <source>
        <dbReference type="SAM" id="Phobius"/>
    </source>
</evidence>
<keyword evidence="13" id="KW-0325">Glycoprotein</keyword>
<reference evidence="20 21" key="1">
    <citation type="submission" date="2022-05" db="EMBL/GenBank/DDBJ databases">
        <authorList>
            <consortium name="Genoscope - CEA"/>
            <person name="William W."/>
        </authorList>
    </citation>
    <scope>NUCLEOTIDE SEQUENCE [LARGE SCALE GENOMIC DNA]</scope>
</reference>
<dbReference type="Gene3D" id="3.30.450.20">
    <property type="entry name" value="PAS domain"/>
    <property type="match status" value="1"/>
</dbReference>
<feature type="domain" description="Cyclic nucleotide-binding" evidence="17">
    <location>
        <begin position="545"/>
        <end position="662"/>
    </location>
</feature>
<dbReference type="SUPFAM" id="SSF55785">
    <property type="entry name" value="PYP-like sensor domain (PAS domain)"/>
    <property type="match status" value="1"/>
</dbReference>
<dbReference type="InterPro" id="IPR018490">
    <property type="entry name" value="cNMP-bd_dom_sf"/>
</dbReference>
<dbReference type="PRINTS" id="PR01464">
    <property type="entry name" value="EAGCHANNEL"/>
</dbReference>
<dbReference type="SMART" id="SM00100">
    <property type="entry name" value="cNMP"/>
    <property type="match status" value="1"/>
</dbReference>
<organism evidence="20 21">
    <name type="scientific">Porites lobata</name>
    <dbReference type="NCBI Taxonomy" id="104759"/>
    <lineage>
        <taxon>Eukaryota</taxon>
        <taxon>Metazoa</taxon>
        <taxon>Cnidaria</taxon>
        <taxon>Anthozoa</taxon>
        <taxon>Hexacorallia</taxon>
        <taxon>Scleractinia</taxon>
        <taxon>Fungiina</taxon>
        <taxon>Poritidae</taxon>
        <taxon>Porites</taxon>
    </lineage>
</organism>
<dbReference type="Proteomes" id="UP001159405">
    <property type="component" value="Unassembled WGS sequence"/>
</dbReference>
<dbReference type="PROSITE" id="PS50042">
    <property type="entry name" value="CNMP_BINDING_3"/>
    <property type="match status" value="1"/>
</dbReference>
<evidence type="ECO:0000259" key="19">
    <source>
        <dbReference type="PROSITE" id="PS50113"/>
    </source>
</evidence>
<evidence type="ECO:0000256" key="4">
    <source>
        <dbReference type="ARBA" id="ARBA00022553"/>
    </source>
</evidence>
<dbReference type="InterPro" id="IPR000700">
    <property type="entry name" value="PAS-assoc_C"/>
</dbReference>
<feature type="compositionally biased region" description="Polar residues" evidence="15">
    <location>
        <begin position="819"/>
        <end position="829"/>
    </location>
</feature>
<dbReference type="InterPro" id="IPR000014">
    <property type="entry name" value="PAS"/>
</dbReference>
<dbReference type="SMART" id="SM00086">
    <property type="entry name" value="PAC"/>
    <property type="match status" value="1"/>
</dbReference>
<evidence type="ECO:0000256" key="5">
    <source>
        <dbReference type="ARBA" id="ARBA00022692"/>
    </source>
</evidence>
<dbReference type="InterPro" id="IPR050818">
    <property type="entry name" value="KCNH_animal-type"/>
</dbReference>
<feature type="compositionally biased region" description="Polar residues" evidence="15">
    <location>
        <begin position="852"/>
        <end position="877"/>
    </location>
</feature>
<evidence type="ECO:0000256" key="13">
    <source>
        <dbReference type="ARBA" id="ARBA00023180"/>
    </source>
</evidence>
<evidence type="ECO:0000256" key="2">
    <source>
        <dbReference type="ARBA" id="ARBA00022448"/>
    </source>
</evidence>
<feature type="region of interest" description="Disordered" evidence="15">
    <location>
        <begin position="798"/>
        <end position="888"/>
    </location>
</feature>
<dbReference type="InterPro" id="IPR000595">
    <property type="entry name" value="cNMP-bd_dom"/>
</dbReference>
<evidence type="ECO:0000256" key="11">
    <source>
        <dbReference type="ARBA" id="ARBA00023065"/>
    </source>
</evidence>
<keyword evidence="21" id="KW-1185">Reference proteome</keyword>
<dbReference type="PROSITE" id="PS50112">
    <property type="entry name" value="PAS"/>
    <property type="match status" value="1"/>
</dbReference>
<dbReference type="PANTHER" id="PTHR10217:SF435">
    <property type="entry name" value="POTASSIUM VOLTAGE-GATED CHANNEL PROTEIN EAG"/>
    <property type="match status" value="1"/>
</dbReference>
<dbReference type="InterPro" id="IPR035965">
    <property type="entry name" value="PAS-like_dom_sf"/>
</dbReference>
<gene>
    <name evidence="20" type="ORF">PLOB_00029322</name>
</gene>
<keyword evidence="11" id="KW-0406">Ion transport</keyword>
<dbReference type="PANTHER" id="PTHR10217">
    <property type="entry name" value="VOLTAGE AND LIGAND GATED POTASSIUM CHANNEL"/>
    <property type="match status" value="1"/>
</dbReference>
<dbReference type="InterPro" id="IPR003949">
    <property type="entry name" value="K_chnl_volt-dep_EAG"/>
</dbReference>
<dbReference type="CDD" id="cd00038">
    <property type="entry name" value="CAP_ED"/>
    <property type="match status" value="1"/>
</dbReference>
<keyword evidence="14" id="KW-0407">Ion channel</keyword>
<keyword evidence="9" id="KW-0630">Potassium</keyword>
<evidence type="ECO:0000256" key="15">
    <source>
        <dbReference type="SAM" id="MobiDB-lite"/>
    </source>
</evidence>
<evidence type="ECO:0000313" key="20">
    <source>
        <dbReference type="EMBL" id="CAH3122294.1"/>
    </source>
</evidence>
<feature type="transmembrane region" description="Helical" evidence="16">
    <location>
        <begin position="343"/>
        <end position="369"/>
    </location>
</feature>
<dbReference type="Gene3D" id="1.10.287.70">
    <property type="match status" value="1"/>
</dbReference>
<comment type="subcellular location">
    <subcellularLocation>
        <location evidence="1">Membrane</location>
        <topology evidence="1">Multi-pass membrane protein</topology>
    </subcellularLocation>
</comment>
<dbReference type="Gene3D" id="2.60.120.10">
    <property type="entry name" value="Jelly Rolls"/>
    <property type="match status" value="1"/>
</dbReference>
<protein>
    <submittedName>
        <fullName evidence="20">Uncharacterized protein</fullName>
    </submittedName>
</protein>
<feature type="domain" description="PAS" evidence="18">
    <location>
        <begin position="42"/>
        <end position="96"/>
    </location>
</feature>
<keyword evidence="7" id="KW-0112">Calmodulin-binding</keyword>
<keyword evidence="8" id="KW-0851">Voltage-gated channel</keyword>
<dbReference type="InterPro" id="IPR005821">
    <property type="entry name" value="Ion_trans_dom"/>
</dbReference>
<evidence type="ECO:0000256" key="12">
    <source>
        <dbReference type="ARBA" id="ARBA00023136"/>
    </source>
</evidence>
<evidence type="ECO:0000313" key="21">
    <source>
        <dbReference type="Proteomes" id="UP001159405"/>
    </source>
</evidence>
<evidence type="ECO:0000256" key="1">
    <source>
        <dbReference type="ARBA" id="ARBA00004141"/>
    </source>
</evidence>
<dbReference type="CDD" id="cd00130">
    <property type="entry name" value="PAS"/>
    <property type="match status" value="1"/>
</dbReference>
<feature type="transmembrane region" description="Helical" evidence="16">
    <location>
        <begin position="285"/>
        <end position="307"/>
    </location>
</feature>
<dbReference type="InterPro" id="IPR001610">
    <property type="entry name" value="PAC"/>
</dbReference>
<dbReference type="SUPFAM" id="SSF81324">
    <property type="entry name" value="Voltage-gated potassium channels"/>
    <property type="match status" value="1"/>
</dbReference>